<reference evidence="2" key="1">
    <citation type="journal article" date="2021" name="PeerJ">
        <title>Extensive microbial diversity within the chicken gut microbiome revealed by metagenomics and culture.</title>
        <authorList>
            <person name="Gilroy R."/>
            <person name="Ravi A."/>
            <person name="Getino M."/>
            <person name="Pursley I."/>
            <person name="Horton D.L."/>
            <person name="Alikhan N.F."/>
            <person name="Baker D."/>
            <person name="Gharbi K."/>
            <person name="Hall N."/>
            <person name="Watson M."/>
            <person name="Adriaenssens E.M."/>
            <person name="Foster-Nyarko E."/>
            <person name="Jarju S."/>
            <person name="Secka A."/>
            <person name="Antonio M."/>
            <person name="Oren A."/>
            <person name="Chaudhuri R.R."/>
            <person name="La Ragione R."/>
            <person name="Hildebrand F."/>
            <person name="Pallen M.J."/>
        </authorList>
    </citation>
    <scope>NUCLEOTIDE SEQUENCE</scope>
    <source>
        <strain evidence="2">B5-657</strain>
    </source>
</reference>
<dbReference type="Proteomes" id="UP000824229">
    <property type="component" value="Unassembled WGS sequence"/>
</dbReference>
<dbReference type="EMBL" id="JAHLFQ010000215">
    <property type="protein sequence ID" value="MBU3804929.1"/>
    <property type="molecule type" value="Genomic_DNA"/>
</dbReference>
<accession>A0A9E2KDI1</accession>
<sequence>LTKEDAQEWVDKIQESLYIEALLQNPQIEQKEERKAEASIEYHLKDGSMIQIELIPYDINYYILRYNGNVQFAVNKDKITKLFMQLNHFA</sequence>
<name>A0A9E2KDI1_9FIRM</name>
<comment type="caution">
    <text evidence="2">The sequence shown here is derived from an EMBL/GenBank/DDBJ whole genome shotgun (WGS) entry which is preliminary data.</text>
</comment>
<reference evidence="2" key="2">
    <citation type="submission" date="2021-04" db="EMBL/GenBank/DDBJ databases">
        <authorList>
            <person name="Gilroy R."/>
        </authorList>
    </citation>
    <scope>NUCLEOTIDE SEQUENCE</scope>
    <source>
        <strain evidence="2">B5-657</strain>
    </source>
</reference>
<dbReference type="InterPro" id="IPR001849">
    <property type="entry name" value="PH_domain"/>
</dbReference>
<evidence type="ECO:0000259" key="1">
    <source>
        <dbReference type="PROSITE" id="PS50003"/>
    </source>
</evidence>
<organism evidence="2 3">
    <name type="scientific">Candidatus Cellulosilyticum pullistercoris</name>
    <dbReference type="NCBI Taxonomy" id="2838521"/>
    <lineage>
        <taxon>Bacteria</taxon>
        <taxon>Bacillati</taxon>
        <taxon>Bacillota</taxon>
        <taxon>Clostridia</taxon>
        <taxon>Lachnospirales</taxon>
        <taxon>Cellulosilyticaceae</taxon>
        <taxon>Cellulosilyticum</taxon>
    </lineage>
</organism>
<dbReference type="PROSITE" id="PS50003">
    <property type="entry name" value="PH_DOMAIN"/>
    <property type="match status" value="1"/>
</dbReference>
<protein>
    <recommendedName>
        <fullName evidence="1">PH domain-containing protein</fullName>
    </recommendedName>
</protein>
<feature type="non-terminal residue" evidence="2">
    <location>
        <position position="1"/>
    </location>
</feature>
<proteinExistence type="predicted"/>
<gene>
    <name evidence="2" type="ORF">H9872_09275</name>
</gene>
<dbReference type="AlphaFoldDB" id="A0A9E2KDI1"/>
<evidence type="ECO:0000313" key="2">
    <source>
        <dbReference type="EMBL" id="MBU3804929.1"/>
    </source>
</evidence>
<feature type="domain" description="PH" evidence="1">
    <location>
        <begin position="1"/>
        <end position="18"/>
    </location>
</feature>
<evidence type="ECO:0000313" key="3">
    <source>
        <dbReference type="Proteomes" id="UP000824229"/>
    </source>
</evidence>